<reference evidence="1 2" key="1">
    <citation type="submission" date="2015-11" db="EMBL/GenBank/DDBJ databases">
        <title>Genomic analysis of 38 Legionella species identifies large and diverse effector repertoires.</title>
        <authorList>
            <person name="Burstein D."/>
            <person name="Amaro F."/>
            <person name="Zusman T."/>
            <person name="Lifshitz Z."/>
            <person name="Cohen O."/>
            <person name="Gilbert J.A."/>
            <person name="Pupko T."/>
            <person name="Shuman H.A."/>
            <person name="Segal G."/>
        </authorList>
    </citation>
    <scope>NUCLEOTIDE SEQUENCE [LARGE SCALE GENOMIC DNA]</scope>
    <source>
        <strain evidence="1 2">ATCC 49504</strain>
    </source>
</reference>
<keyword evidence="2" id="KW-1185">Reference proteome</keyword>
<comment type="caution">
    <text evidence="1">The sequence shown here is derived from an EMBL/GenBank/DDBJ whole genome shotgun (WGS) entry which is preliminary data.</text>
</comment>
<dbReference type="PATRIC" id="fig|45065.4.peg.538"/>
<accession>A0A0W0U856</accession>
<protein>
    <submittedName>
        <fullName evidence="1">Uncharacterized protein</fullName>
    </submittedName>
</protein>
<dbReference type="NCBIfam" id="TIGR04359">
    <property type="entry name" value="TrbK_RP4"/>
    <property type="match status" value="1"/>
</dbReference>
<evidence type="ECO:0000313" key="1">
    <source>
        <dbReference type="EMBL" id="KTD03689.1"/>
    </source>
</evidence>
<dbReference type="PROSITE" id="PS51257">
    <property type="entry name" value="PROKAR_LIPOPROTEIN"/>
    <property type="match status" value="1"/>
</dbReference>
<dbReference type="Proteomes" id="UP000054785">
    <property type="component" value="Unassembled WGS sequence"/>
</dbReference>
<dbReference type="OrthoDB" id="5653818at2"/>
<gene>
    <name evidence="1" type="ORF">Lgee_0502</name>
</gene>
<dbReference type="InterPro" id="IPR027584">
    <property type="entry name" value="TrbK_RP4"/>
</dbReference>
<organism evidence="1 2">
    <name type="scientific">Legionella geestiana</name>
    <dbReference type="NCBI Taxonomy" id="45065"/>
    <lineage>
        <taxon>Bacteria</taxon>
        <taxon>Pseudomonadati</taxon>
        <taxon>Pseudomonadota</taxon>
        <taxon>Gammaproteobacteria</taxon>
        <taxon>Legionellales</taxon>
        <taxon>Legionellaceae</taxon>
        <taxon>Legionella</taxon>
    </lineage>
</organism>
<proteinExistence type="predicted"/>
<dbReference type="AlphaFoldDB" id="A0A0W0U856"/>
<evidence type="ECO:0000313" key="2">
    <source>
        <dbReference type="Proteomes" id="UP000054785"/>
    </source>
</evidence>
<sequence>MKKIITVTCVLLALAGCESEQAKAARIAALTCADSPEGRPLEERQAIADACFKRGTFRKSSGKSW</sequence>
<dbReference type="STRING" id="45065.Lgee_0502"/>
<dbReference type="EMBL" id="LNYC01000010">
    <property type="protein sequence ID" value="KTD03689.1"/>
    <property type="molecule type" value="Genomic_DNA"/>
</dbReference>
<name>A0A0W0U856_9GAMM</name>
<dbReference type="RefSeq" id="WP_028386514.1">
    <property type="nucleotide sequence ID" value="NZ_CAAAHN010000018.1"/>
</dbReference>